<name>A0A645AZH6_9ZZZZ</name>
<proteinExistence type="predicted"/>
<organism evidence="2">
    <name type="scientific">bioreactor metagenome</name>
    <dbReference type="NCBI Taxonomy" id="1076179"/>
    <lineage>
        <taxon>unclassified sequences</taxon>
        <taxon>metagenomes</taxon>
        <taxon>ecological metagenomes</taxon>
    </lineage>
</organism>
<gene>
    <name evidence="2" type="ORF">SDC9_105026</name>
</gene>
<accession>A0A645AZH6</accession>
<dbReference type="AlphaFoldDB" id="A0A645AZH6"/>
<reference evidence="2" key="1">
    <citation type="submission" date="2019-08" db="EMBL/GenBank/DDBJ databases">
        <authorList>
            <person name="Kucharzyk K."/>
            <person name="Murdoch R.W."/>
            <person name="Higgins S."/>
            <person name="Loffler F."/>
        </authorList>
    </citation>
    <scope>NUCLEOTIDE SEQUENCE</scope>
</reference>
<keyword evidence="1" id="KW-0472">Membrane</keyword>
<sequence>MSAKKKIAVAVVFAALGIVSVLLGVSQDAATRRFFAAPLVLMAFMLHVVLFRCPHCGRWRGMSIKKIKRCPHCGEII</sequence>
<keyword evidence="1" id="KW-1133">Transmembrane helix</keyword>
<evidence type="ECO:0000313" key="2">
    <source>
        <dbReference type="EMBL" id="MPM58196.1"/>
    </source>
</evidence>
<comment type="caution">
    <text evidence="2">The sequence shown here is derived from an EMBL/GenBank/DDBJ whole genome shotgun (WGS) entry which is preliminary data.</text>
</comment>
<protein>
    <submittedName>
        <fullName evidence="2">Uncharacterized protein</fullName>
    </submittedName>
</protein>
<dbReference type="EMBL" id="VSSQ01016643">
    <property type="protein sequence ID" value="MPM58196.1"/>
    <property type="molecule type" value="Genomic_DNA"/>
</dbReference>
<keyword evidence="1" id="KW-0812">Transmembrane</keyword>
<evidence type="ECO:0000256" key="1">
    <source>
        <dbReference type="SAM" id="Phobius"/>
    </source>
</evidence>
<feature type="transmembrane region" description="Helical" evidence="1">
    <location>
        <begin position="34"/>
        <end position="53"/>
    </location>
</feature>